<organism evidence="9 10">
    <name type="scientific">Polarella glacialis</name>
    <name type="common">Dinoflagellate</name>
    <dbReference type="NCBI Taxonomy" id="89957"/>
    <lineage>
        <taxon>Eukaryota</taxon>
        <taxon>Sar</taxon>
        <taxon>Alveolata</taxon>
        <taxon>Dinophyceae</taxon>
        <taxon>Suessiales</taxon>
        <taxon>Suessiaceae</taxon>
        <taxon>Polarella</taxon>
    </lineage>
</organism>
<feature type="compositionally biased region" description="Low complexity" evidence="7">
    <location>
        <begin position="13"/>
        <end position="42"/>
    </location>
</feature>
<evidence type="ECO:0000256" key="2">
    <source>
        <dbReference type="ARBA" id="ARBA00022664"/>
    </source>
</evidence>
<dbReference type="Gene3D" id="3.30.70.330">
    <property type="match status" value="2"/>
</dbReference>
<dbReference type="SMART" id="SM00360">
    <property type="entry name" value="RRM"/>
    <property type="match status" value="2"/>
</dbReference>
<dbReference type="SMART" id="SM00361">
    <property type="entry name" value="RRM_1"/>
    <property type="match status" value="1"/>
</dbReference>
<proteinExistence type="inferred from homology"/>
<reference evidence="9" key="1">
    <citation type="submission" date="2021-02" db="EMBL/GenBank/DDBJ databases">
        <authorList>
            <person name="Dougan E. K."/>
            <person name="Rhodes N."/>
            <person name="Thang M."/>
            <person name="Chan C."/>
        </authorList>
    </citation>
    <scope>NUCLEOTIDE SEQUENCE</scope>
</reference>
<feature type="region of interest" description="Disordered" evidence="7">
    <location>
        <begin position="181"/>
        <end position="204"/>
    </location>
</feature>
<keyword evidence="3" id="KW-0677">Repeat</keyword>
<feature type="compositionally biased region" description="Acidic residues" evidence="7">
    <location>
        <begin position="608"/>
        <end position="619"/>
    </location>
</feature>
<dbReference type="Pfam" id="PF00076">
    <property type="entry name" value="RRM_1"/>
    <property type="match status" value="2"/>
</dbReference>
<dbReference type="PROSITE" id="PS50102">
    <property type="entry name" value="RRM"/>
    <property type="match status" value="1"/>
</dbReference>
<sequence>MSAEAEELPSPPAEASFEAVEASSVPTPGAASSSAEGPATAAEDLEEQPGLDAAAADWYYEEPVTQQPAGPWTVAQLRARWQRLEINGLTPVWRLGLEGWSPLAEVSELKDAMREAEEDEDERPAKRRRRTLLDEIPLTHTWTSDQGLLYVYDDVDEDWKASDVYEALLSRDAREDLILADEATSSSSTSAATGGGGVSSSEATGGVSLEEQEAALLEIFAEAAKGGLGCGPVLRPTDSKRRAGLAEAAEARKEAGEEGESKAVEVLEPEQQAKRDKRRDYRERKKLKQQAGLFMKAKDNPNVYVSGLPPDVTVQELEPLFKRAGVLKVDVETGGSKIRIYCDESGRCKGDALVSYANSGSVDLAVKFLHEHELRTGCTLCVQQADFEDEKKDVHLSKDQLKEMAVLKKDASRKRYLAAKNMTKEAVSWSGEMDDGTGRRIVVLRHMFSAQEAEKEGPEFYKELAEEVKTECEKVGQVARVTPMERHKQGIVCVKFKSSSEAEECIRVMDGRFFGGHTVEACFYDGKTDLRALGVAAAPPAKSAASLAASPQAVAVNTATAIEPTGPLEASAAIDESSGPAEGPRPSEQATAEAAVDGPPEGTGYNEMFEEDSSSDDEEFKVRTE</sequence>
<evidence type="ECO:0000256" key="3">
    <source>
        <dbReference type="ARBA" id="ARBA00022737"/>
    </source>
</evidence>
<dbReference type="PANTHER" id="PTHR15608:SF0">
    <property type="entry name" value="HIV TAT-SPECIFIC FACTOR 1"/>
    <property type="match status" value="1"/>
</dbReference>
<feature type="domain" description="RRM" evidence="8">
    <location>
        <begin position="301"/>
        <end position="387"/>
    </location>
</feature>
<dbReference type="CDD" id="cd12281">
    <property type="entry name" value="RRM1_TatSF1_like"/>
    <property type="match status" value="1"/>
</dbReference>
<evidence type="ECO:0000256" key="4">
    <source>
        <dbReference type="ARBA" id="ARBA00022884"/>
    </source>
</evidence>
<dbReference type="OMA" id="FHSAYDA"/>
<keyword evidence="4 6" id="KW-0694">RNA-binding</keyword>
<dbReference type="InterPro" id="IPR012677">
    <property type="entry name" value="Nucleotide-bd_a/b_plait_sf"/>
</dbReference>
<dbReference type="AlphaFoldDB" id="A0A813F453"/>
<dbReference type="GO" id="GO:0005684">
    <property type="term" value="C:U2-type spliceosomal complex"/>
    <property type="evidence" value="ECO:0007669"/>
    <property type="project" value="TreeGrafter"/>
</dbReference>
<protein>
    <recommendedName>
        <fullName evidence="8">RRM domain-containing protein</fullName>
    </recommendedName>
</protein>
<evidence type="ECO:0000256" key="1">
    <source>
        <dbReference type="ARBA" id="ARBA00007747"/>
    </source>
</evidence>
<evidence type="ECO:0000256" key="7">
    <source>
        <dbReference type="SAM" id="MobiDB-lite"/>
    </source>
</evidence>
<dbReference type="FunFam" id="3.30.70.330:FF:000105">
    <property type="entry name" value="HIV Tat-specific factor 1 homolog"/>
    <property type="match status" value="1"/>
</dbReference>
<dbReference type="EMBL" id="CAJNNV010022773">
    <property type="protein sequence ID" value="CAE8608333.1"/>
    <property type="molecule type" value="Genomic_DNA"/>
</dbReference>
<dbReference type="InterPro" id="IPR000504">
    <property type="entry name" value="RRM_dom"/>
</dbReference>
<evidence type="ECO:0000256" key="6">
    <source>
        <dbReference type="PROSITE-ProRule" id="PRU00176"/>
    </source>
</evidence>
<dbReference type="PANTHER" id="PTHR15608">
    <property type="entry name" value="SPLICING FACTOR U2AF-ASSOCIATED PROTEIN 2"/>
    <property type="match status" value="1"/>
</dbReference>
<keyword evidence="10" id="KW-1185">Reference proteome</keyword>
<feature type="region of interest" description="Disordered" evidence="7">
    <location>
        <begin position="1"/>
        <end position="59"/>
    </location>
</feature>
<dbReference type="SUPFAM" id="SSF54928">
    <property type="entry name" value="RNA-binding domain, RBD"/>
    <property type="match status" value="2"/>
</dbReference>
<keyword evidence="5" id="KW-0508">mRNA splicing</keyword>
<evidence type="ECO:0000259" key="8">
    <source>
        <dbReference type="PROSITE" id="PS50102"/>
    </source>
</evidence>
<feature type="compositionally biased region" description="Basic and acidic residues" evidence="7">
    <location>
        <begin position="249"/>
        <end position="282"/>
    </location>
</feature>
<dbReference type="GO" id="GO:0003723">
    <property type="term" value="F:RNA binding"/>
    <property type="evidence" value="ECO:0007669"/>
    <property type="project" value="UniProtKB-UniRule"/>
</dbReference>
<dbReference type="InterPro" id="IPR034393">
    <property type="entry name" value="TatSF1-like"/>
</dbReference>
<evidence type="ECO:0000256" key="5">
    <source>
        <dbReference type="ARBA" id="ARBA00023187"/>
    </source>
</evidence>
<dbReference type="Pfam" id="PF14237">
    <property type="entry name" value="GYF_2"/>
    <property type="match status" value="1"/>
</dbReference>
<feature type="region of interest" description="Disordered" evidence="7">
    <location>
        <begin position="568"/>
        <end position="625"/>
    </location>
</feature>
<dbReference type="GO" id="GO:0005686">
    <property type="term" value="C:U2 snRNP"/>
    <property type="evidence" value="ECO:0007669"/>
    <property type="project" value="TreeGrafter"/>
</dbReference>
<name>A0A813F453_POLGL</name>
<dbReference type="InterPro" id="IPR035979">
    <property type="entry name" value="RBD_domain_sf"/>
</dbReference>
<dbReference type="OrthoDB" id="10258585at2759"/>
<gene>
    <name evidence="9" type="ORF">PGLA1383_LOCUS26203</name>
</gene>
<feature type="region of interest" description="Disordered" evidence="7">
    <location>
        <begin position="241"/>
        <end position="282"/>
    </location>
</feature>
<comment type="caution">
    <text evidence="9">The sequence shown here is derived from an EMBL/GenBank/DDBJ whole genome shotgun (WGS) entry which is preliminary data.</text>
</comment>
<dbReference type="InterPro" id="IPR025640">
    <property type="entry name" value="GYF_2"/>
</dbReference>
<comment type="similarity">
    <text evidence="1">Belongs to the HTATSF1 family.</text>
</comment>
<feature type="compositionally biased region" description="Low complexity" evidence="7">
    <location>
        <begin position="182"/>
        <end position="192"/>
    </location>
</feature>
<accession>A0A813F453</accession>
<keyword evidence="2" id="KW-0507">mRNA processing</keyword>
<evidence type="ECO:0000313" key="9">
    <source>
        <dbReference type="EMBL" id="CAE8608333.1"/>
    </source>
</evidence>
<evidence type="ECO:0000313" key="10">
    <source>
        <dbReference type="Proteomes" id="UP000654075"/>
    </source>
</evidence>
<dbReference type="InterPro" id="IPR034392">
    <property type="entry name" value="TatSF1-like_RRM1"/>
</dbReference>
<dbReference type="InterPro" id="IPR003954">
    <property type="entry name" value="RRM_euk-type"/>
</dbReference>
<dbReference type="GO" id="GO:0000398">
    <property type="term" value="P:mRNA splicing, via spliceosome"/>
    <property type="evidence" value="ECO:0007669"/>
    <property type="project" value="InterPro"/>
</dbReference>
<dbReference type="Proteomes" id="UP000654075">
    <property type="component" value="Unassembled WGS sequence"/>
</dbReference>